<evidence type="ECO:0000313" key="1">
    <source>
        <dbReference type="EMBL" id="BAR87680.1"/>
    </source>
</evidence>
<dbReference type="Gene3D" id="3.20.20.190">
    <property type="entry name" value="Phosphatidylinositol (PI) phosphodiesterase"/>
    <property type="match status" value="1"/>
</dbReference>
<gene>
    <name evidence="1" type="ORF">KNN_06947</name>
</gene>
<dbReference type="Proteomes" id="UP000055316">
    <property type="component" value="Plasmid pKK3"/>
</dbReference>
<sequence length="67" mass="7590">MTDMNKKMGKSIVLSDWMRKIPDSWTLAQISIPGTHDSGTFKLKDPIKVTWAKTMCSILAREGWGSY</sequence>
<dbReference type="InterPro" id="IPR017946">
    <property type="entry name" value="PLC-like_Pdiesterase_TIM-brl"/>
</dbReference>
<accession>A0A9W4ACF4</accession>
<dbReference type="RefSeq" id="WP_060852726.1">
    <property type="nucleotide sequence ID" value="NZ_AP014867.1"/>
</dbReference>
<protein>
    <submittedName>
        <fullName evidence="1">1-phosphatidylinositol phosphodiesterase</fullName>
    </submittedName>
</protein>
<dbReference type="SUPFAM" id="SSF51695">
    <property type="entry name" value="PLC-like phosphodiesterases"/>
    <property type="match status" value="1"/>
</dbReference>
<organism evidence="1 2">
    <name type="scientific">Bacillus thuringiensis subsp. tolworthi</name>
    <dbReference type="NCBI Taxonomy" id="1442"/>
    <lineage>
        <taxon>Bacteria</taxon>
        <taxon>Bacillati</taxon>
        <taxon>Bacillota</taxon>
        <taxon>Bacilli</taxon>
        <taxon>Bacillales</taxon>
        <taxon>Bacillaceae</taxon>
        <taxon>Bacillus</taxon>
        <taxon>Bacillus cereus group</taxon>
    </lineage>
</organism>
<keyword evidence="1" id="KW-0614">Plasmid</keyword>
<reference evidence="1 2" key="1">
    <citation type="submission" date="2015-05" db="EMBL/GenBank/DDBJ databases">
        <title>Whole genome sequence of Bacillus thuringiensis serovar tolworthi Pasteur Institute Standard strain.</title>
        <authorList>
            <person name="Kanda K."/>
            <person name="Nakashima K."/>
            <person name="Nagano Y."/>
        </authorList>
    </citation>
    <scope>NUCLEOTIDE SEQUENCE [LARGE SCALE GENOMIC DNA]</scope>
    <source>
        <strain evidence="1 2">Pasteur Institute Standard strain</strain>
        <plasmid evidence="2">pKK3 DNA</plasmid>
    </source>
</reference>
<dbReference type="AlphaFoldDB" id="A0A9W4ACF4"/>
<proteinExistence type="predicted"/>
<dbReference type="GO" id="GO:0008081">
    <property type="term" value="F:phosphoric diester hydrolase activity"/>
    <property type="evidence" value="ECO:0007669"/>
    <property type="project" value="InterPro"/>
</dbReference>
<dbReference type="EMBL" id="AP014867">
    <property type="protein sequence ID" value="BAR87680.1"/>
    <property type="molecule type" value="Genomic_DNA"/>
</dbReference>
<dbReference type="GO" id="GO:0006629">
    <property type="term" value="P:lipid metabolic process"/>
    <property type="evidence" value="ECO:0007669"/>
    <property type="project" value="InterPro"/>
</dbReference>
<evidence type="ECO:0000313" key="2">
    <source>
        <dbReference type="Proteomes" id="UP000055316"/>
    </source>
</evidence>
<geneLocation type="plasmid" evidence="2">
    <name>pKK3 DNA</name>
</geneLocation>
<name>A0A9W4ACF4_BACTO</name>